<feature type="compositionally biased region" description="Polar residues" evidence="1">
    <location>
        <begin position="10"/>
        <end position="20"/>
    </location>
</feature>
<evidence type="ECO:0000256" key="1">
    <source>
        <dbReference type="SAM" id="MobiDB-lite"/>
    </source>
</evidence>
<sequence>MHKTIRISPLSASEKSNNSPVKSLENALSFDPGFPHTFCGGGSNFIRVQGTAANFARWPRAQPIRQ</sequence>
<dbReference type="STRING" id="1328759.A0A5C2S4G6"/>
<reference evidence="2" key="1">
    <citation type="journal article" date="2018" name="Genome Biol. Evol.">
        <title>Genomics and development of Lentinus tigrinus, a white-rot wood-decaying mushroom with dimorphic fruiting bodies.</title>
        <authorList>
            <person name="Wu B."/>
            <person name="Xu Z."/>
            <person name="Knudson A."/>
            <person name="Carlson A."/>
            <person name="Chen N."/>
            <person name="Kovaka S."/>
            <person name="LaButti K."/>
            <person name="Lipzen A."/>
            <person name="Pennachio C."/>
            <person name="Riley R."/>
            <person name="Schakwitz W."/>
            <person name="Umezawa K."/>
            <person name="Ohm R.A."/>
            <person name="Grigoriev I.V."/>
            <person name="Nagy L.G."/>
            <person name="Gibbons J."/>
            <person name="Hibbett D."/>
        </authorList>
    </citation>
    <scope>NUCLEOTIDE SEQUENCE [LARGE SCALE GENOMIC DNA]</scope>
    <source>
        <strain evidence="2">ALCF2SS1-6</strain>
    </source>
</reference>
<feature type="region of interest" description="Disordered" evidence="1">
    <location>
        <begin position="1"/>
        <end position="20"/>
    </location>
</feature>
<protein>
    <submittedName>
        <fullName evidence="2">Uncharacterized protein</fullName>
    </submittedName>
</protein>
<organism evidence="2 3">
    <name type="scientific">Lentinus tigrinus ALCF2SS1-6</name>
    <dbReference type="NCBI Taxonomy" id="1328759"/>
    <lineage>
        <taxon>Eukaryota</taxon>
        <taxon>Fungi</taxon>
        <taxon>Dikarya</taxon>
        <taxon>Basidiomycota</taxon>
        <taxon>Agaricomycotina</taxon>
        <taxon>Agaricomycetes</taxon>
        <taxon>Polyporales</taxon>
        <taxon>Polyporaceae</taxon>
        <taxon>Lentinus</taxon>
    </lineage>
</organism>
<gene>
    <name evidence="2" type="ORF">L227DRAFT_655126</name>
</gene>
<proteinExistence type="predicted"/>
<evidence type="ECO:0000313" key="2">
    <source>
        <dbReference type="EMBL" id="RPD57819.1"/>
    </source>
</evidence>
<accession>A0A5C2S4G6</accession>
<evidence type="ECO:0000313" key="3">
    <source>
        <dbReference type="Proteomes" id="UP000313359"/>
    </source>
</evidence>
<dbReference type="AlphaFoldDB" id="A0A5C2S4G6"/>
<dbReference type="Proteomes" id="UP000313359">
    <property type="component" value="Unassembled WGS sequence"/>
</dbReference>
<keyword evidence="3" id="KW-1185">Reference proteome</keyword>
<dbReference type="EMBL" id="ML122278">
    <property type="protein sequence ID" value="RPD57819.1"/>
    <property type="molecule type" value="Genomic_DNA"/>
</dbReference>
<name>A0A5C2S4G6_9APHY</name>